<dbReference type="Pfam" id="PF19545">
    <property type="entry name" value="DUF6069"/>
    <property type="match status" value="1"/>
</dbReference>
<keyword evidence="3" id="KW-1185">Reference proteome</keyword>
<keyword evidence="1" id="KW-0812">Transmembrane</keyword>
<comment type="caution">
    <text evidence="2">The sequence shown here is derived from an EMBL/GenBank/DDBJ whole genome shotgun (WGS) entry which is preliminary data.</text>
</comment>
<organism evidence="2 3">
    <name type="scientific">Herbiconiux moechotypicola</name>
    <dbReference type="NCBI Taxonomy" id="637393"/>
    <lineage>
        <taxon>Bacteria</taxon>
        <taxon>Bacillati</taxon>
        <taxon>Actinomycetota</taxon>
        <taxon>Actinomycetes</taxon>
        <taxon>Micrococcales</taxon>
        <taxon>Microbacteriaceae</taxon>
        <taxon>Herbiconiux</taxon>
    </lineage>
</organism>
<dbReference type="EMBL" id="BAAAQY010000010">
    <property type="protein sequence ID" value="GAA2243687.1"/>
    <property type="molecule type" value="Genomic_DNA"/>
</dbReference>
<sequence length="148" mass="15109">MTSSVLTETTASRSRLRTVLILAAAVVAAVAVNTLISAVAAASGAPSDYGPLTFPAFTLFTVIGVVVGWVGWSLVQRRARHPRRVLTVLVPVVVVLSLVPNVLLLAIGFIPGTTVAGVVALMLMHVVVAAVAVPAYALASRGAARSSA</sequence>
<dbReference type="Proteomes" id="UP001500929">
    <property type="component" value="Unassembled WGS sequence"/>
</dbReference>
<reference evidence="2 3" key="1">
    <citation type="journal article" date="2019" name="Int. J. Syst. Evol. Microbiol.">
        <title>The Global Catalogue of Microorganisms (GCM) 10K type strain sequencing project: providing services to taxonomists for standard genome sequencing and annotation.</title>
        <authorList>
            <consortium name="The Broad Institute Genomics Platform"/>
            <consortium name="The Broad Institute Genome Sequencing Center for Infectious Disease"/>
            <person name="Wu L."/>
            <person name="Ma J."/>
        </authorList>
    </citation>
    <scope>NUCLEOTIDE SEQUENCE [LARGE SCALE GENOMIC DNA]</scope>
    <source>
        <strain evidence="2 3">JCM 16117</strain>
    </source>
</reference>
<evidence type="ECO:0000313" key="2">
    <source>
        <dbReference type="EMBL" id="GAA2243687.1"/>
    </source>
</evidence>
<feature type="transmembrane region" description="Helical" evidence="1">
    <location>
        <begin position="86"/>
        <end position="110"/>
    </location>
</feature>
<keyword evidence="1" id="KW-0472">Membrane</keyword>
<gene>
    <name evidence="2" type="ORF">GCM10009851_31160</name>
</gene>
<evidence type="ECO:0000256" key="1">
    <source>
        <dbReference type="SAM" id="Phobius"/>
    </source>
</evidence>
<protein>
    <submittedName>
        <fullName evidence="2">Uncharacterized protein</fullName>
    </submittedName>
</protein>
<proteinExistence type="predicted"/>
<feature type="transmembrane region" description="Helical" evidence="1">
    <location>
        <begin position="54"/>
        <end position="74"/>
    </location>
</feature>
<feature type="transmembrane region" description="Helical" evidence="1">
    <location>
        <begin position="116"/>
        <end position="139"/>
    </location>
</feature>
<evidence type="ECO:0000313" key="3">
    <source>
        <dbReference type="Proteomes" id="UP001500929"/>
    </source>
</evidence>
<accession>A0ABN3DXA7</accession>
<name>A0ABN3DXA7_9MICO</name>
<dbReference type="RefSeq" id="WP_259480236.1">
    <property type="nucleotide sequence ID" value="NZ_BAAAQY010000010.1"/>
</dbReference>
<dbReference type="InterPro" id="IPR045713">
    <property type="entry name" value="DUF6069"/>
</dbReference>
<feature type="transmembrane region" description="Helical" evidence="1">
    <location>
        <begin position="20"/>
        <end position="42"/>
    </location>
</feature>
<keyword evidence="1" id="KW-1133">Transmembrane helix</keyword>